<proteinExistence type="inferred from homology"/>
<protein>
    <recommendedName>
        <fullName evidence="3 11">Mitochondrial import inner membrane translocase subunit Tim21</fullName>
    </recommendedName>
</protein>
<keyword evidence="13" id="KW-1185">Reference proteome</keyword>
<dbReference type="Gene3D" id="3.10.450.320">
    <property type="entry name" value="Mitochondrial import inner membrane translocase subunit Tim21"/>
    <property type="match status" value="1"/>
</dbReference>
<dbReference type="GO" id="GO:0030150">
    <property type="term" value="P:protein import into mitochondrial matrix"/>
    <property type="evidence" value="ECO:0007669"/>
    <property type="project" value="UniProtKB-UniRule"/>
</dbReference>
<dbReference type="Pfam" id="PF08294">
    <property type="entry name" value="TIM21"/>
    <property type="match status" value="1"/>
</dbReference>
<evidence type="ECO:0000313" key="13">
    <source>
        <dbReference type="Proteomes" id="UP000235371"/>
    </source>
</evidence>
<evidence type="ECO:0000256" key="8">
    <source>
        <dbReference type="ARBA" id="ARBA00023128"/>
    </source>
</evidence>
<dbReference type="GeneID" id="36590005"/>
<dbReference type="PANTHER" id="PTHR13032">
    <property type="entry name" value="MITOCHONDRIAL IMPORT INNER MEMBRANE TRANSLOCASE SUBUNIT TIM21"/>
    <property type="match status" value="1"/>
</dbReference>
<dbReference type="STRING" id="1095630.A0A2J6SHB7"/>
<evidence type="ECO:0000256" key="3">
    <source>
        <dbReference type="ARBA" id="ARBA00020726"/>
    </source>
</evidence>
<name>A0A2J6SHB7_9HELO</name>
<gene>
    <name evidence="12" type="ORF">K444DRAFT_621529</name>
</gene>
<keyword evidence="4" id="KW-0812">Transmembrane</keyword>
<evidence type="ECO:0000256" key="11">
    <source>
        <dbReference type="RuleBase" id="RU367142"/>
    </source>
</evidence>
<keyword evidence="9" id="KW-0472">Membrane</keyword>
<dbReference type="InterPro" id="IPR038552">
    <property type="entry name" value="Tim21_IMS_sf"/>
</dbReference>
<comment type="function">
    <text evidence="10">Essential component of the TIM23 complex, a complex that mediates the translocation of transit peptide-containing proteins across the mitochondrial inner membrane. Required to keep the TOM and the TIM23 complexes in close contact. At some point, it is released from the TOM23 complex to allow protein translocation into the mitochondrial matrix.</text>
</comment>
<keyword evidence="11" id="KW-0653">Protein transport</keyword>
<evidence type="ECO:0000256" key="4">
    <source>
        <dbReference type="ARBA" id="ARBA00022692"/>
    </source>
</evidence>
<evidence type="ECO:0000256" key="5">
    <source>
        <dbReference type="ARBA" id="ARBA00022792"/>
    </source>
</evidence>
<accession>A0A2J6SHB7</accession>
<evidence type="ECO:0000256" key="1">
    <source>
        <dbReference type="ARBA" id="ARBA00004434"/>
    </source>
</evidence>
<evidence type="ECO:0000256" key="10">
    <source>
        <dbReference type="ARBA" id="ARBA00060204"/>
    </source>
</evidence>
<dbReference type="PANTHER" id="PTHR13032:SF6">
    <property type="entry name" value="MITOCHONDRIAL IMPORT INNER MEMBRANE TRANSLOCASE SUBUNIT TIM21"/>
    <property type="match status" value="1"/>
</dbReference>
<keyword evidence="8 11" id="KW-0496">Mitochondrion</keyword>
<evidence type="ECO:0000313" key="12">
    <source>
        <dbReference type="EMBL" id="PMD50165.1"/>
    </source>
</evidence>
<evidence type="ECO:0000256" key="9">
    <source>
        <dbReference type="ARBA" id="ARBA00023136"/>
    </source>
</evidence>
<reference evidence="12 13" key="1">
    <citation type="submission" date="2016-04" db="EMBL/GenBank/DDBJ databases">
        <title>A degradative enzymes factory behind the ericoid mycorrhizal symbiosis.</title>
        <authorList>
            <consortium name="DOE Joint Genome Institute"/>
            <person name="Martino E."/>
            <person name="Morin E."/>
            <person name="Grelet G."/>
            <person name="Kuo A."/>
            <person name="Kohler A."/>
            <person name="Daghino S."/>
            <person name="Barry K."/>
            <person name="Choi C."/>
            <person name="Cichocki N."/>
            <person name="Clum A."/>
            <person name="Copeland A."/>
            <person name="Hainaut M."/>
            <person name="Haridas S."/>
            <person name="Labutti K."/>
            <person name="Lindquist E."/>
            <person name="Lipzen A."/>
            <person name="Khouja H.-R."/>
            <person name="Murat C."/>
            <person name="Ohm R."/>
            <person name="Olson A."/>
            <person name="Spatafora J."/>
            <person name="Veneault-Fourrey C."/>
            <person name="Henrissat B."/>
            <person name="Grigoriev I."/>
            <person name="Martin F."/>
            <person name="Perotto S."/>
        </authorList>
    </citation>
    <scope>NUCLEOTIDE SEQUENCE [LARGE SCALE GENOMIC DNA]</scope>
    <source>
        <strain evidence="12 13">E</strain>
    </source>
</reference>
<dbReference type="GO" id="GO:0005744">
    <property type="term" value="C:TIM23 mitochondrial import inner membrane translocase complex"/>
    <property type="evidence" value="ECO:0007669"/>
    <property type="project" value="UniProtKB-UniRule"/>
</dbReference>
<dbReference type="EMBL" id="KZ613913">
    <property type="protein sequence ID" value="PMD50165.1"/>
    <property type="molecule type" value="Genomic_DNA"/>
</dbReference>
<dbReference type="InterPro" id="IPR013261">
    <property type="entry name" value="Tim21"/>
</dbReference>
<dbReference type="Proteomes" id="UP000235371">
    <property type="component" value="Unassembled WGS sequence"/>
</dbReference>
<organism evidence="12 13">
    <name type="scientific">Hyaloscypha bicolor E</name>
    <dbReference type="NCBI Taxonomy" id="1095630"/>
    <lineage>
        <taxon>Eukaryota</taxon>
        <taxon>Fungi</taxon>
        <taxon>Dikarya</taxon>
        <taxon>Ascomycota</taxon>
        <taxon>Pezizomycotina</taxon>
        <taxon>Leotiomycetes</taxon>
        <taxon>Helotiales</taxon>
        <taxon>Hyaloscyphaceae</taxon>
        <taxon>Hyaloscypha</taxon>
        <taxon>Hyaloscypha bicolor</taxon>
    </lineage>
</organism>
<dbReference type="RefSeq" id="XP_024727069.1">
    <property type="nucleotide sequence ID" value="XM_024881928.1"/>
</dbReference>
<keyword evidence="11" id="KW-0811">Translocation</keyword>
<keyword evidence="6" id="KW-0809">Transit peptide</keyword>
<evidence type="ECO:0000256" key="7">
    <source>
        <dbReference type="ARBA" id="ARBA00022989"/>
    </source>
</evidence>
<dbReference type="AlphaFoldDB" id="A0A2J6SHB7"/>
<keyword evidence="5 11" id="KW-0999">Mitochondrion inner membrane</keyword>
<keyword evidence="7" id="KW-1133">Transmembrane helix</keyword>
<keyword evidence="11" id="KW-0813">Transport</keyword>
<dbReference type="OrthoDB" id="436405at2759"/>
<dbReference type="FunCoup" id="A0A2J6SHB7">
    <property type="interactions" value="252"/>
</dbReference>
<evidence type="ECO:0000256" key="2">
    <source>
        <dbReference type="ARBA" id="ARBA00010867"/>
    </source>
</evidence>
<evidence type="ECO:0000256" key="6">
    <source>
        <dbReference type="ARBA" id="ARBA00022946"/>
    </source>
</evidence>
<sequence length="245" mass="27597">MNSLVRPLSILKCPPSLRPILAARLYATETGLGTSNASLRRRRKAVTPFNDDGRVPWGDLTGKEKAARATQQTFNFSFIVLGAILTVSARENNGLVMADTVQGGVAYFMYTEVFSLDSKTSHFNRAFDQVRKDSRCTELLGNSKKITAYGEPTWNKWRRARPIASTIRKDQYGTEHLIMHFNVEGPLGKGVVNMHMMKKPSDSEFVYKYLALDVRGHQRIYLENADATPDSPAKNKTKFFGVSWR</sequence>
<comment type="similarity">
    <text evidence="2 11">Belongs to the TIM21 family.</text>
</comment>
<dbReference type="InParanoid" id="A0A2J6SHB7"/>
<dbReference type="FunFam" id="3.10.450.320:FF:000002">
    <property type="entry name" value="Mitochondrial import inner membrane translocase subunit tim21"/>
    <property type="match status" value="1"/>
</dbReference>
<comment type="subunit">
    <text evidence="11">Component of the TIM23 complex.</text>
</comment>
<comment type="subcellular location">
    <subcellularLocation>
        <location evidence="1 11">Mitochondrion inner membrane</location>
        <topology evidence="1 11">Single-pass membrane protein</topology>
    </subcellularLocation>
</comment>